<name>A0A3G4ZP88_9VIRU</name>
<dbReference type="EMBL" id="MK071989">
    <property type="protein sequence ID" value="AYV76697.1"/>
    <property type="molecule type" value="Genomic_DNA"/>
</dbReference>
<sequence length="42" mass="5085">MLLLEKYGTTKNKDKFTYVMILSNHILRFPYNSEDYIELIKT</sequence>
<organism evidence="1">
    <name type="scientific">Terrestrivirus sp</name>
    <dbReference type="NCBI Taxonomy" id="2487775"/>
    <lineage>
        <taxon>Viruses</taxon>
        <taxon>Varidnaviria</taxon>
        <taxon>Bamfordvirae</taxon>
        <taxon>Nucleocytoviricota</taxon>
        <taxon>Megaviricetes</taxon>
        <taxon>Imitervirales</taxon>
        <taxon>Mimiviridae</taxon>
        <taxon>Klosneuvirinae</taxon>
    </lineage>
</organism>
<proteinExistence type="predicted"/>
<reference evidence="1" key="1">
    <citation type="submission" date="2018-10" db="EMBL/GenBank/DDBJ databases">
        <title>Hidden diversity of soil giant viruses.</title>
        <authorList>
            <person name="Schulz F."/>
            <person name="Alteio L."/>
            <person name="Goudeau D."/>
            <person name="Ryan E.M."/>
            <person name="Malmstrom R.R."/>
            <person name="Blanchard J."/>
            <person name="Woyke T."/>
        </authorList>
    </citation>
    <scope>NUCLEOTIDE SEQUENCE</scope>
    <source>
        <strain evidence="1">TEV1</strain>
    </source>
</reference>
<evidence type="ECO:0000313" key="1">
    <source>
        <dbReference type="EMBL" id="AYV76697.1"/>
    </source>
</evidence>
<gene>
    <name evidence="1" type="ORF">Terrestrivirus11_38</name>
</gene>
<feature type="non-terminal residue" evidence="1">
    <location>
        <position position="42"/>
    </location>
</feature>
<accession>A0A3G4ZP88</accession>
<protein>
    <submittedName>
        <fullName evidence="1">Uncharacterized protein</fullName>
    </submittedName>
</protein>